<dbReference type="InterPro" id="IPR021155">
    <property type="entry name" value="Poxvirus_E2/O1"/>
</dbReference>
<dbReference type="InterPro" id="IPR007585">
    <property type="entry name" value="Poxvirus_E2"/>
</dbReference>
<dbReference type="Pfam" id="PF04497">
    <property type="entry name" value="Pox_E2-like"/>
    <property type="match status" value="1"/>
</dbReference>
<protein>
    <submittedName>
        <fullName evidence="1">IEV morphogenesis</fullName>
    </submittedName>
</protein>
<sequence length="746" mass="86124">MLALDSKTMLNVRAIRDAVSKSHAPMKLSYVFRDIRFDDIQELIMKGLHPRHLSRKFYTRIIESLPHKLYLFKPQHVKITDLFMVLYHQTNVSLYEKHIEYYQVHILRSGTIDIITRCIPYMLITDDDIRFLMDRFPDNCDDMITTISVRSIQRISYLFTDEMAHEMILNNPDVAEALYDHQLFSEEFLWDMHFSYGIVPANKGIDSISLEDLKHILAGVLSTKDAIRLLSNLPKSMLSSIPVKTYILSCIIDGEKLENYVTYAKDYLKDHGNDVGVYVNIMFPEQSVDIDQYNLTRTQLVNICRFIDSYSAFINSIATLLISHHHYDLLATIVDKVPISLLTETVCIQIVKCAQRPVKLQYIPVHNIKIAEICVNKQYTDMVDLLDTLDVSSLISVGANLFTEYTFTTNWFNDNHDLLLEYITQFGFCPIRMKRLMFDYPLNYDAINYLLDMMVKDTIVFGPKITKSLEYAVCAKNLSLPNIRYCIEGVISVPLGMFDKRYSHEYFKSNYSTELKMFLQASNIPNLKSVKISNICRVSDESMDGLCIQYVNNMDWNTEEERLQLQIFDIITLATYGLFTIPTYTPNWVPVVNALSCTEIPDVTVLKGDITQLNLRMLHKIQNLGTLTTSQYNLKYPLDSHHAAINSLLTTIVAYLTIGCIRYVNTNHIKRFVHNIVLQYCEVLKSDEDLLESIHDVVSELIYLKQNDHLVKSDVIVIPRFGLKNTVALATKLVLILYNNTSNKFI</sequence>
<gene>
    <name evidence="1" type="primary">SOPV-ELK-026</name>
</gene>
<dbReference type="Proteomes" id="UP000249273">
    <property type="component" value="Segment"/>
</dbReference>
<evidence type="ECO:0000313" key="1">
    <source>
        <dbReference type="EMBL" id="AWU47071.1"/>
    </source>
</evidence>
<dbReference type="PIRSF" id="PIRSF015692">
    <property type="entry name" value="VAC_E2L"/>
    <property type="match status" value="1"/>
</dbReference>
<name>A0A2U9QHJ3_9POXV</name>
<reference evidence="1" key="1">
    <citation type="submission" date="2018-05" db="EMBL/GenBank/DDBJ databases">
        <title>Complete Genome Sequence of a Novel Sea Otter Poxvirus.</title>
        <authorList>
            <person name="Jacob J.M."/>
            <person name="Subramaniam K."/>
            <person name="Tu S.-L."/>
            <person name="Nielsen O."/>
            <person name="Tuomi P.A."/>
            <person name="Upton C."/>
            <person name="Waltzek T.B."/>
        </authorList>
    </citation>
    <scope>NUCLEOTIDE SEQUENCE [LARGE SCALE GENOMIC DNA]</scope>
    <source>
        <strain evidence="1">ELK</strain>
    </source>
</reference>
<dbReference type="EMBL" id="MH427217">
    <property type="protein sequence ID" value="AWU47071.1"/>
    <property type="molecule type" value="Genomic_DNA"/>
</dbReference>
<dbReference type="KEGG" id="vg:36841023"/>
<dbReference type="RefSeq" id="YP_009480564.1">
    <property type="nucleotide sequence ID" value="NC_037656.1"/>
</dbReference>
<dbReference type="GeneID" id="36841023"/>
<organism evidence="1">
    <name type="scientific">Sea otter poxvirus</name>
    <dbReference type="NCBI Taxonomy" id="1416741"/>
    <lineage>
        <taxon>Viruses</taxon>
        <taxon>Varidnaviria</taxon>
        <taxon>Bamfordvirae</taxon>
        <taxon>Nucleocytoviricota</taxon>
        <taxon>Pokkesviricetes</taxon>
        <taxon>Chitovirales</taxon>
        <taxon>Poxviridae</taxon>
        <taxon>Chordopoxvirinae</taxon>
        <taxon>Mustelpoxvirus</taxon>
        <taxon>Mustelpoxvirus seaotterpox</taxon>
        <taxon>Sea otterpox virus</taxon>
    </lineage>
</organism>
<accession>A0A2U9QHJ3</accession>
<dbReference type="OrthoDB" id="1433at10239"/>
<keyword evidence="2" id="KW-1185">Reference proteome</keyword>
<evidence type="ECO:0000313" key="2">
    <source>
        <dbReference type="Proteomes" id="UP000249273"/>
    </source>
</evidence>
<proteinExistence type="predicted"/>